<dbReference type="AlphaFoldDB" id="A0A9Q2D0M3"/>
<sequence length="169" mass="20783">MKHYYFEVERRHRESHVYICNEAGKKVGELLFNPRKNFDNENSFLFQYENGNSYFLGLRQRRFRDMNIAHYELYTDNEKFKFKERKIHNLMNFRVDGIIHNSNYSLTERMANTLEMVKDGVTIGRITEDEIVVNDHTLEIEESLFFMMYFMFKLYKREYVTLKKYLYKI</sequence>
<keyword evidence="2" id="KW-1185">Reference proteome</keyword>
<dbReference type="RefSeq" id="WP_183675047.1">
    <property type="nucleotide sequence ID" value="NZ_CBCRYX010000009.1"/>
</dbReference>
<name>A0A9Q2D0M3_9STAP</name>
<accession>A0A9Q2D0M3</accession>
<comment type="caution">
    <text evidence="1">The sequence shown here is derived from an EMBL/GenBank/DDBJ whole genome shotgun (WGS) entry which is preliminary data.</text>
</comment>
<evidence type="ECO:0000313" key="1">
    <source>
        <dbReference type="EMBL" id="MBB5176476.1"/>
    </source>
</evidence>
<dbReference type="Proteomes" id="UP000579136">
    <property type="component" value="Unassembled WGS sequence"/>
</dbReference>
<proteinExistence type="predicted"/>
<dbReference type="EMBL" id="JACHHF010000008">
    <property type="protein sequence ID" value="MBB5176476.1"/>
    <property type="molecule type" value="Genomic_DNA"/>
</dbReference>
<evidence type="ECO:0000313" key="2">
    <source>
        <dbReference type="Proteomes" id="UP000579136"/>
    </source>
</evidence>
<gene>
    <name evidence="1" type="ORF">HNQ45_001364</name>
</gene>
<reference evidence="1 2" key="1">
    <citation type="submission" date="2020-08" db="EMBL/GenBank/DDBJ databases">
        <title>Genomic Encyclopedia of Type Strains, Phase IV (KMG-IV): sequencing the most valuable type-strain genomes for metagenomic binning, comparative biology and taxonomic classification.</title>
        <authorList>
            <person name="Goeker M."/>
        </authorList>
    </citation>
    <scope>NUCLEOTIDE SEQUENCE [LARGE SCALE GENOMIC DNA]</scope>
    <source>
        <strain evidence="1 2">DSM 19163</strain>
    </source>
</reference>
<protein>
    <submittedName>
        <fullName evidence="1">Uncharacterized protein</fullName>
    </submittedName>
</protein>
<organism evidence="1 2">
    <name type="scientific">Nosocomiicoccus ampullae</name>
    <dbReference type="NCBI Taxonomy" id="489910"/>
    <lineage>
        <taxon>Bacteria</taxon>
        <taxon>Bacillati</taxon>
        <taxon>Bacillota</taxon>
        <taxon>Bacilli</taxon>
        <taxon>Bacillales</taxon>
        <taxon>Staphylococcaceae</taxon>
        <taxon>Nosocomiicoccus</taxon>
    </lineage>
</organism>